<dbReference type="Proteomes" id="UP001220962">
    <property type="component" value="Chromosome"/>
</dbReference>
<sequence>MKKIKVLFVNQTSRFGGAERVLHEYLVNLDRSVIEPIVIAPKGELTDNLKNNHISCVDIDEFEALESTRKKVNIKDLIRSGKLISKLNYAINSTNPDVIFTNSVKSHILVNLTKKKKPTILRLHDYPSSFGDISRKLLKHAAGNADQLSCVSHSVANDLSSMSADIHKRISVTYNGFTYHTNNEYITNHHSNRVVIAAWLLKWKGFNEFIDAMISIADKISWDFVIAGDVAPEAAGSKEYKEDLLKKIENTPHKSRFKLIGKYKNLSEVVCCPDHCIFVQPSIKPDPLPTVIFEAAQFRLPVITSSLGGSKEIINDSVSGYLIEPKPSQIAEKVLLLANSIELRRSLGSNLYSNCLESFTTDKYVNDLTKTIIKVAGGK</sequence>
<accession>A0AAX3N2B5</accession>
<dbReference type="SUPFAM" id="SSF53756">
    <property type="entry name" value="UDP-Glycosyltransferase/glycogen phosphorylase"/>
    <property type="match status" value="1"/>
</dbReference>
<reference evidence="3" key="1">
    <citation type="submission" date="2023-02" db="EMBL/GenBank/DDBJ databases">
        <title>Pathogen: clinical or host-associated sample.</title>
        <authorList>
            <person name="Hergert J."/>
            <person name="Casey R."/>
            <person name="Wagner J."/>
            <person name="Young E.L."/>
            <person name="Oakeson K.F."/>
        </authorList>
    </citation>
    <scope>NUCLEOTIDE SEQUENCE</scope>
    <source>
        <strain evidence="3">2022CK-00830</strain>
    </source>
</reference>
<evidence type="ECO:0000313" key="3">
    <source>
        <dbReference type="EMBL" id="WDH83788.1"/>
    </source>
</evidence>
<protein>
    <submittedName>
        <fullName evidence="3">Glycosyltransferase family 4 protein</fullName>
    </submittedName>
</protein>
<organism evidence="3 4">
    <name type="scientific">Paenibacillus urinalis</name>
    <dbReference type="NCBI Taxonomy" id="521520"/>
    <lineage>
        <taxon>Bacteria</taxon>
        <taxon>Bacillati</taxon>
        <taxon>Bacillota</taxon>
        <taxon>Bacilli</taxon>
        <taxon>Bacillales</taxon>
        <taxon>Paenibacillaceae</taxon>
        <taxon>Paenibacillus</taxon>
    </lineage>
</organism>
<gene>
    <name evidence="3" type="ORF">PUW23_06055</name>
</gene>
<dbReference type="CDD" id="cd03801">
    <property type="entry name" value="GT4_PimA-like"/>
    <property type="match status" value="1"/>
</dbReference>
<dbReference type="AlphaFoldDB" id="A0AAX3N2B5"/>
<proteinExistence type="predicted"/>
<name>A0AAX3N2B5_9BACL</name>
<feature type="domain" description="Glycosyltransferase subfamily 4-like N-terminal" evidence="2">
    <location>
        <begin position="15"/>
        <end position="176"/>
    </location>
</feature>
<dbReference type="GO" id="GO:0016757">
    <property type="term" value="F:glycosyltransferase activity"/>
    <property type="evidence" value="ECO:0007669"/>
    <property type="project" value="InterPro"/>
</dbReference>
<dbReference type="Pfam" id="PF13439">
    <property type="entry name" value="Glyco_transf_4"/>
    <property type="match status" value="1"/>
</dbReference>
<dbReference type="RefSeq" id="WP_274359667.1">
    <property type="nucleotide sequence ID" value="NZ_CP118101.1"/>
</dbReference>
<dbReference type="InterPro" id="IPR001296">
    <property type="entry name" value="Glyco_trans_1"/>
</dbReference>
<dbReference type="EMBL" id="CP118101">
    <property type="protein sequence ID" value="WDH83788.1"/>
    <property type="molecule type" value="Genomic_DNA"/>
</dbReference>
<evidence type="ECO:0000259" key="2">
    <source>
        <dbReference type="Pfam" id="PF13439"/>
    </source>
</evidence>
<dbReference type="Pfam" id="PF00534">
    <property type="entry name" value="Glycos_transf_1"/>
    <property type="match status" value="1"/>
</dbReference>
<dbReference type="Gene3D" id="3.40.50.2000">
    <property type="entry name" value="Glycogen Phosphorylase B"/>
    <property type="match status" value="2"/>
</dbReference>
<dbReference type="InterPro" id="IPR028098">
    <property type="entry name" value="Glyco_trans_4-like_N"/>
</dbReference>
<dbReference type="PANTHER" id="PTHR12526">
    <property type="entry name" value="GLYCOSYLTRANSFERASE"/>
    <property type="match status" value="1"/>
</dbReference>
<feature type="domain" description="Glycosyl transferase family 1" evidence="1">
    <location>
        <begin position="189"/>
        <end position="350"/>
    </location>
</feature>
<evidence type="ECO:0000259" key="1">
    <source>
        <dbReference type="Pfam" id="PF00534"/>
    </source>
</evidence>
<evidence type="ECO:0000313" key="4">
    <source>
        <dbReference type="Proteomes" id="UP001220962"/>
    </source>
</evidence>